<sequence length="87" mass="9490">MVGLLAPIPVVLTPFATLEIDYVGLFPATDQGNLYIMLHIGGCCWAETRAVPDTVGLSVKLFLLEQVVLRHGTPQKIISFWGTGFTM</sequence>
<accession>A0A8K0NW48</accession>
<dbReference type="EMBL" id="KZ308293">
    <property type="protein sequence ID" value="KAG8226715.1"/>
    <property type="molecule type" value="Genomic_DNA"/>
</dbReference>
<gene>
    <name evidence="1" type="ORF">J437_LFUL005532</name>
</gene>
<protein>
    <submittedName>
        <fullName evidence="1">Uncharacterized protein</fullName>
    </submittedName>
</protein>
<reference evidence="1" key="2">
    <citation type="submission" date="2017-10" db="EMBL/GenBank/DDBJ databases">
        <title>Ladona fulva Genome sequencing and assembly.</title>
        <authorList>
            <person name="Murali S."/>
            <person name="Richards S."/>
            <person name="Bandaranaike D."/>
            <person name="Bellair M."/>
            <person name="Blankenburg K."/>
            <person name="Chao H."/>
            <person name="Dinh H."/>
            <person name="Doddapaneni H."/>
            <person name="Dugan-Rocha S."/>
            <person name="Elkadiri S."/>
            <person name="Gnanaolivu R."/>
            <person name="Hernandez B."/>
            <person name="Skinner E."/>
            <person name="Javaid M."/>
            <person name="Lee S."/>
            <person name="Li M."/>
            <person name="Ming W."/>
            <person name="Munidasa M."/>
            <person name="Muniz J."/>
            <person name="Nguyen L."/>
            <person name="Hughes D."/>
            <person name="Osuji N."/>
            <person name="Pu L.-L."/>
            <person name="Puazo M."/>
            <person name="Qu C."/>
            <person name="Quiroz J."/>
            <person name="Raj R."/>
            <person name="Weissenberger G."/>
            <person name="Xin Y."/>
            <person name="Zou X."/>
            <person name="Han Y."/>
            <person name="Worley K."/>
            <person name="Muzny D."/>
            <person name="Gibbs R."/>
        </authorList>
    </citation>
    <scope>NUCLEOTIDE SEQUENCE</scope>
    <source>
        <strain evidence="1">Sampled in the wild</strain>
    </source>
</reference>
<dbReference type="Gene3D" id="3.30.420.10">
    <property type="entry name" value="Ribonuclease H-like superfamily/Ribonuclease H"/>
    <property type="match status" value="1"/>
</dbReference>
<name>A0A8K0NW48_LADFU</name>
<organism evidence="1 2">
    <name type="scientific">Ladona fulva</name>
    <name type="common">Scarce chaser dragonfly</name>
    <name type="synonym">Libellula fulva</name>
    <dbReference type="NCBI Taxonomy" id="123851"/>
    <lineage>
        <taxon>Eukaryota</taxon>
        <taxon>Metazoa</taxon>
        <taxon>Ecdysozoa</taxon>
        <taxon>Arthropoda</taxon>
        <taxon>Hexapoda</taxon>
        <taxon>Insecta</taxon>
        <taxon>Pterygota</taxon>
        <taxon>Palaeoptera</taxon>
        <taxon>Odonata</taxon>
        <taxon>Epiprocta</taxon>
        <taxon>Anisoptera</taxon>
        <taxon>Libelluloidea</taxon>
        <taxon>Libellulidae</taxon>
        <taxon>Ladona</taxon>
    </lineage>
</organism>
<comment type="caution">
    <text evidence="1">The sequence shown here is derived from an EMBL/GenBank/DDBJ whole genome shotgun (WGS) entry which is preliminary data.</text>
</comment>
<dbReference type="InterPro" id="IPR036397">
    <property type="entry name" value="RNaseH_sf"/>
</dbReference>
<keyword evidence="2" id="KW-1185">Reference proteome</keyword>
<dbReference type="GO" id="GO:0003676">
    <property type="term" value="F:nucleic acid binding"/>
    <property type="evidence" value="ECO:0007669"/>
    <property type="project" value="InterPro"/>
</dbReference>
<evidence type="ECO:0000313" key="2">
    <source>
        <dbReference type="Proteomes" id="UP000792457"/>
    </source>
</evidence>
<proteinExistence type="predicted"/>
<dbReference type="OrthoDB" id="7459009at2759"/>
<dbReference type="AlphaFoldDB" id="A0A8K0NW48"/>
<evidence type="ECO:0000313" key="1">
    <source>
        <dbReference type="EMBL" id="KAG8226715.1"/>
    </source>
</evidence>
<reference evidence="1" key="1">
    <citation type="submission" date="2013-04" db="EMBL/GenBank/DDBJ databases">
        <authorList>
            <person name="Qu J."/>
            <person name="Murali S.C."/>
            <person name="Bandaranaike D."/>
            <person name="Bellair M."/>
            <person name="Blankenburg K."/>
            <person name="Chao H."/>
            <person name="Dinh H."/>
            <person name="Doddapaneni H."/>
            <person name="Downs B."/>
            <person name="Dugan-Rocha S."/>
            <person name="Elkadiri S."/>
            <person name="Gnanaolivu R.D."/>
            <person name="Hernandez B."/>
            <person name="Javaid M."/>
            <person name="Jayaseelan J.C."/>
            <person name="Lee S."/>
            <person name="Li M."/>
            <person name="Ming W."/>
            <person name="Munidasa M."/>
            <person name="Muniz J."/>
            <person name="Nguyen L."/>
            <person name="Ongeri F."/>
            <person name="Osuji N."/>
            <person name="Pu L.-L."/>
            <person name="Puazo M."/>
            <person name="Qu C."/>
            <person name="Quiroz J."/>
            <person name="Raj R."/>
            <person name="Weissenberger G."/>
            <person name="Xin Y."/>
            <person name="Zou X."/>
            <person name="Han Y."/>
            <person name="Richards S."/>
            <person name="Worley K."/>
            <person name="Muzny D."/>
            <person name="Gibbs R."/>
        </authorList>
    </citation>
    <scope>NUCLEOTIDE SEQUENCE</scope>
    <source>
        <strain evidence="1">Sampled in the wild</strain>
    </source>
</reference>
<dbReference type="Proteomes" id="UP000792457">
    <property type="component" value="Unassembled WGS sequence"/>
</dbReference>